<reference evidence="1 2" key="1">
    <citation type="submission" date="2024-09" db="EMBL/GenBank/DDBJ databases">
        <authorList>
            <person name="Sun Q."/>
            <person name="Mori K."/>
        </authorList>
    </citation>
    <scope>NUCLEOTIDE SEQUENCE [LARGE SCALE GENOMIC DNA]</scope>
    <source>
        <strain evidence="1 2">CECT 7908</strain>
    </source>
</reference>
<dbReference type="EMBL" id="JBHMEX010000043">
    <property type="protein sequence ID" value="MFB9064907.1"/>
    <property type="molecule type" value="Genomic_DNA"/>
</dbReference>
<evidence type="ECO:0000313" key="1">
    <source>
        <dbReference type="EMBL" id="MFB9064907.1"/>
    </source>
</evidence>
<sequence length="46" mass="5256">MSATKIMKIGANYKVGGSDTKFQYNKFSIRQVVLILKKPMICNFQD</sequence>
<keyword evidence="2" id="KW-1185">Reference proteome</keyword>
<gene>
    <name evidence="1" type="ORF">ACFFUQ_12845</name>
</gene>
<evidence type="ECO:0000313" key="2">
    <source>
        <dbReference type="Proteomes" id="UP001589589"/>
    </source>
</evidence>
<protein>
    <submittedName>
        <fullName evidence="1">Uncharacterized protein</fullName>
    </submittedName>
</protein>
<comment type="caution">
    <text evidence="1">The sequence shown here is derived from an EMBL/GenBank/DDBJ whole genome shotgun (WGS) entry which is preliminary data.</text>
</comment>
<organism evidence="1 2">
    <name type="scientific">Flavobacterium branchiarum</name>
    <dbReference type="NCBI Taxonomy" id="1114870"/>
    <lineage>
        <taxon>Bacteria</taxon>
        <taxon>Pseudomonadati</taxon>
        <taxon>Bacteroidota</taxon>
        <taxon>Flavobacteriia</taxon>
        <taxon>Flavobacteriales</taxon>
        <taxon>Flavobacteriaceae</taxon>
        <taxon>Flavobacterium</taxon>
    </lineage>
</organism>
<dbReference type="Proteomes" id="UP001589589">
    <property type="component" value="Unassembled WGS sequence"/>
</dbReference>
<name>A0ABV5FN24_9FLAO</name>
<accession>A0ABV5FN24</accession>
<dbReference type="RefSeq" id="WP_290261769.1">
    <property type="nucleotide sequence ID" value="NZ_JAUFQQ010000003.1"/>
</dbReference>
<proteinExistence type="predicted"/>